<dbReference type="InterPro" id="IPR050445">
    <property type="entry name" value="Bact_polysacc_biosynth/exp"/>
</dbReference>
<organism evidence="6 7">
    <name type="scientific">Lactiplantibacillus dongliensis</name>
    <dbReference type="NCBI Taxonomy" id="2559919"/>
    <lineage>
        <taxon>Bacteria</taxon>
        <taxon>Bacillati</taxon>
        <taxon>Bacillota</taxon>
        <taxon>Bacilli</taxon>
        <taxon>Lactobacillales</taxon>
        <taxon>Lactobacillaceae</taxon>
        <taxon>Lactiplantibacillus</taxon>
    </lineage>
</organism>
<dbReference type="GO" id="GO:0004715">
    <property type="term" value="F:non-membrane spanning protein tyrosine kinase activity"/>
    <property type="evidence" value="ECO:0007669"/>
    <property type="project" value="UniProtKB-EC"/>
</dbReference>
<gene>
    <name evidence="6" type="ORF">ACFP3T_01505</name>
</gene>
<dbReference type="CDD" id="cd05387">
    <property type="entry name" value="BY-kinase"/>
    <property type="match status" value="1"/>
</dbReference>
<keyword evidence="7" id="KW-1185">Reference proteome</keyword>
<protein>
    <submittedName>
        <fullName evidence="6">CpsD/CapB family tyrosine-protein kinase</fullName>
        <ecNumber evidence="6">2.7.10.2</ecNumber>
    </submittedName>
</protein>
<dbReference type="InterPro" id="IPR033756">
    <property type="entry name" value="YlxH/NBP35"/>
</dbReference>
<evidence type="ECO:0000256" key="4">
    <source>
        <dbReference type="ARBA" id="ARBA00022903"/>
    </source>
</evidence>
<dbReference type="PANTHER" id="PTHR32309">
    <property type="entry name" value="TYROSINE-PROTEIN KINASE"/>
    <property type="match status" value="1"/>
</dbReference>
<dbReference type="RefSeq" id="WP_137639212.1">
    <property type="nucleotide sequence ID" value="NZ_BJDK01000004.1"/>
</dbReference>
<keyword evidence="2" id="KW-0547">Nucleotide-binding</keyword>
<keyword evidence="6" id="KW-0418">Kinase</keyword>
<evidence type="ECO:0000256" key="5">
    <source>
        <dbReference type="ARBA" id="ARBA00023169"/>
    </source>
</evidence>
<dbReference type="InterPro" id="IPR005702">
    <property type="entry name" value="Wzc-like_C"/>
</dbReference>
<keyword evidence="5" id="KW-0270">Exopolysaccharide synthesis</keyword>
<proteinExistence type="predicted"/>
<dbReference type="EMBL" id="JBHSSD010000008">
    <property type="protein sequence ID" value="MFC6163346.1"/>
    <property type="molecule type" value="Genomic_DNA"/>
</dbReference>
<keyword evidence="3" id="KW-0067">ATP-binding</keyword>
<evidence type="ECO:0000256" key="2">
    <source>
        <dbReference type="ARBA" id="ARBA00022741"/>
    </source>
</evidence>
<keyword evidence="4" id="KW-0972">Capsule biogenesis/degradation</keyword>
<dbReference type="Pfam" id="PF10609">
    <property type="entry name" value="ParA"/>
    <property type="match status" value="1"/>
</dbReference>
<dbReference type="NCBIfam" id="TIGR01007">
    <property type="entry name" value="eps_fam"/>
    <property type="match status" value="1"/>
</dbReference>
<comment type="pathway">
    <text evidence="1">Capsule biogenesis; capsule polysaccharide biosynthesis.</text>
</comment>
<accession>A0ABW1R0I4</accession>
<dbReference type="SUPFAM" id="SSF52540">
    <property type="entry name" value="P-loop containing nucleoside triphosphate hydrolases"/>
    <property type="match status" value="1"/>
</dbReference>
<reference evidence="7" key="1">
    <citation type="journal article" date="2019" name="Int. J. Syst. Evol. Microbiol.">
        <title>The Global Catalogue of Microorganisms (GCM) 10K type strain sequencing project: providing services to taxonomists for standard genome sequencing and annotation.</title>
        <authorList>
            <consortium name="The Broad Institute Genomics Platform"/>
            <consortium name="The Broad Institute Genome Sequencing Center for Infectious Disease"/>
            <person name="Wu L."/>
            <person name="Ma J."/>
        </authorList>
    </citation>
    <scope>NUCLEOTIDE SEQUENCE [LARGE SCALE GENOMIC DNA]</scope>
    <source>
        <strain evidence="7">CCM 8932</strain>
    </source>
</reference>
<evidence type="ECO:0000256" key="1">
    <source>
        <dbReference type="ARBA" id="ARBA00005132"/>
    </source>
</evidence>
<evidence type="ECO:0000256" key="3">
    <source>
        <dbReference type="ARBA" id="ARBA00022840"/>
    </source>
</evidence>
<dbReference type="Gene3D" id="3.40.50.300">
    <property type="entry name" value="P-loop containing nucleotide triphosphate hydrolases"/>
    <property type="match status" value="1"/>
</dbReference>
<sequence>MFKRKKTTLTAPINLTTINDPSSVITEQIKTLRTNINFAATDQELKTLMVTSATLGEGKSTVSANLAVEYANEGLKVLLVDADLRRPTVHKTFGISNQRGLSSWLGHQIQDVNKAIHPAVGNLFVMPSGPKPPNPAELLGSKLMGAFLKAAGEQFGVVIVDAPPILPVTDSQLLANKIDGTVLVVRQNVAQKVAVRDAVAALKQAHATILGTVLNDVQSKHHQNGYYGYSNGYYSDES</sequence>
<dbReference type="Proteomes" id="UP001596253">
    <property type="component" value="Unassembled WGS sequence"/>
</dbReference>
<dbReference type="EC" id="2.7.10.2" evidence="6"/>
<evidence type="ECO:0000313" key="6">
    <source>
        <dbReference type="EMBL" id="MFC6163346.1"/>
    </source>
</evidence>
<dbReference type="PANTHER" id="PTHR32309:SF13">
    <property type="entry name" value="FERRIC ENTEROBACTIN TRANSPORT PROTEIN FEPE"/>
    <property type="match status" value="1"/>
</dbReference>
<dbReference type="InterPro" id="IPR027417">
    <property type="entry name" value="P-loop_NTPase"/>
</dbReference>
<evidence type="ECO:0000313" key="7">
    <source>
        <dbReference type="Proteomes" id="UP001596253"/>
    </source>
</evidence>
<keyword evidence="6" id="KW-0808">Transferase</keyword>
<name>A0ABW1R0I4_9LACO</name>
<comment type="caution">
    <text evidence="6">The sequence shown here is derived from an EMBL/GenBank/DDBJ whole genome shotgun (WGS) entry which is preliminary data.</text>
</comment>